<evidence type="ECO:0000313" key="3">
    <source>
        <dbReference type="RefSeq" id="XP_033811349.1"/>
    </source>
</evidence>
<dbReference type="InterPro" id="IPR041426">
    <property type="entry name" value="Mos1_HTH"/>
</dbReference>
<feature type="domain" description="Mos1 transposase HTH" evidence="1">
    <location>
        <begin position="14"/>
        <end position="59"/>
    </location>
</feature>
<evidence type="ECO:0000259" key="1">
    <source>
        <dbReference type="Pfam" id="PF17906"/>
    </source>
</evidence>
<gene>
    <name evidence="3 4" type="primary">LOC117365263</name>
</gene>
<dbReference type="Gene3D" id="1.10.10.1450">
    <property type="match status" value="1"/>
</dbReference>
<keyword evidence="2" id="KW-1185">Reference proteome</keyword>
<proteinExistence type="predicted"/>
<dbReference type="GeneID" id="117365263"/>
<dbReference type="KEGG" id="gsh:117365263"/>
<dbReference type="RefSeq" id="XP_033811349.1">
    <property type="nucleotide sequence ID" value="XM_033955458.1"/>
</dbReference>
<dbReference type="InterPro" id="IPR052709">
    <property type="entry name" value="Transposase-MT_Hybrid"/>
</dbReference>
<dbReference type="RefSeq" id="XP_033811350.1">
    <property type="nucleotide sequence ID" value="XM_033955459.1"/>
</dbReference>
<evidence type="ECO:0000313" key="4">
    <source>
        <dbReference type="RefSeq" id="XP_033811350.1"/>
    </source>
</evidence>
<protein>
    <submittedName>
        <fullName evidence="3 4">Protein GVQW3-like</fullName>
    </submittedName>
</protein>
<name>A0A6P8S0L2_GEOSA</name>
<dbReference type="PANTHER" id="PTHR46060">
    <property type="entry name" value="MARINER MOS1 TRANSPOSASE-LIKE PROTEIN"/>
    <property type="match status" value="1"/>
</dbReference>
<dbReference type="AlphaFoldDB" id="A0A6P8S0L2"/>
<dbReference type="Pfam" id="PF17906">
    <property type="entry name" value="HTH_48"/>
    <property type="match status" value="1"/>
</dbReference>
<organism evidence="2 3">
    <name type="scientific">Geotrypetes seraphini</name>
    <name type="common">Gaboon caecilian</name>
    <name type="synonym">Caecilia seraphini</name>
    <dbReference type="NCBI Taxonomy" id="260995"/>
    <lineage>
        <taxon>Eukaryota</taxon>
        <taxon>Metazoa</taxon>
        <taxon>Chordata</taxon>
        <taxon>Craniata</taxon>
        <taxon>Vertebrata</taxon>
        <taxon>Euteleostomi</taxon>
        <taxon>Amphibia</taxon>
        <taxon>Gymnophiona</taxon>
        <taxon>Geotrypetes</taxon>
    </lineage>
</organism>
<reference evidence="3 4" key="1">
    <citation type="submission" date="2025-04" db="UniProtKB">
        <authorList>
            <consortium name="RefSeq"/>
        </authorList>
    </citation>
    <scope>IDENTIFICATION</scope>
</reference>
<dbReference type="OrthoDB" id="616263at2759"/>
<accession>A0A6P8S0L2</accession>
<dbReference type="Proteomes" id="UP000515159">
    <property type="component" value="Chromosome 8"/>
</dbReference>
<evidence type="ECO:0000313" key="2">
    <source>
        <dbReference type="Proteomes" id="UP000515159"/>
    </source>
</evidence>
<dbReference type="PANTHER" id="PTHR46060:SF1">
    <property type="entry name" value="MARINER MOS1 TRANSPOSASE-LIKE PROTEIN"/>
    <property type="match status" value="1"/>
</dbReference>
<sequence length="157" mass="18235">MANEEDVSVRVRQRCVIEFCVKLGKSGNETLEMLRQAYGGESISRAAVFRWWKHFKEGNTRVTDEARSGRPSTVVTDVNIAKATEMLKNDRRLTLRELSASLGISFERVQHIVTEELKMRRVCARWVPRNLTEEQMQRHIEVCKNNVTQSKKRELQS</sequence>